<dbReference type="HAMAP" id="MF_01867">
    <property type="entry name" value="BshC"/>
    <property type="match status" value="1"/>
</dbReference>
<dbReference type="InterPro" id="IPR055399">
    <property type="entry name" value="CC_BshC"/>
</dbReference>
<organism evidence="5 6">
    <name type="scientific">Jeotgalicoccus halotolerans</name>
    <dbReference type="NCBI Taxonomy" id="157227"/>
    <lineage>
        <taxon>Bacteria</taxon>
        <taxon>Bacillati</taxon>
        <taxon>Bacillota</taxon>
        <taxon>Bacilli</taxon>
        <taxon>Bacillales</taxon>
        <taxon>Staphylococcaceae</taxon>
        <taxon>Jeotgalicoccus</taxon>
    </lineage>
</organism>
<proteinExistence type="inferred from homology"/>
<dbReference type="PIRSF" id="PIRSF012535">
    <property type="entry name" value="UCP012535"/>
    <property type="match status" value="1"/>
</dbReference>
<name>A0A3E0ATH0_9STAP</name>
<dbReference type="InterPro" id="IPR055398">
    <property type="entry name" value="Rossmann-like_BshC"/>
</dbReference>
<comment type="similarity">
    <text evidence="2">Belongs to the BshC family.</text>
</comment>
<dbReference type="InterPro" id="IPR011199">
    <property type="entry name" value="Bacillithiol_biosynth_BshC"/>
</dbReference>
<evidence type="ECO:0000259" key="4">
    <source>
        <dbReference type="Pfam" id="PF24850"/>
    </source>
</evidence>
<comment type="caution">
    <text evidence="5">The sequence shown here is derived from an EMBL/GenBank/DDBJ whole genome shotgun (WGS) entry which is preliminary data.</text>
</comment>
<keyword evidence="1 2" id="KW-0436">Ligase</keyword>
<evidence type="ECO:0000256" key="1">
    <source>
        <dbReference type="ARBA" id="ARBA00022598"/>
    </source>
</evidence>
<protein>
    <recommendedName>
        <fullName evidence="2">Putative cysteine ligase BshC</fullName>
        <ecNumber evidence="2">6.-.-.-</ecNumber>
    </recommendedName>
</protein>
<dbReference type="Proteomes" id="UP000257076">
    <property type="component" value="Unassembled WGS sequence"/>
</dbReference>
<dbReference type="EC" id="6.-.-.-" evidence="2"/>
<evidence type="ECO:0000256" key="2">
    <source>
        <dbReference type="HAMAP-Rule" id="MF_01867"/>
    </source>
</evidence>
<dbReference type="OrthoDB" id="9765151at2"/>
<feature type="domain" description="Bacillithiol biosynthesis BshC N-terminal Rossmann-like" evidence="3">
    <location>
        <begin position="17"/>
        <end position="371"/>
    </location>
</feature>
<dbReference type="Pfam" id="PF24850">
    <property type="entry name" value="CC_BshC"/>
    <property type="match status" value="1"/>
</dbReference>
<comment type="function">
    <text evidence="2">Involved in bacillithiol (BSH) biosynthesis. May catalyze the last step of the pathway, the addition of cysteine to glucosamine malate (GlcN-Mal) to generate BSH.</text>
</comment>
<dbReference type="EMBL" id="QUMW01000014">
    <property type="protein sequence ID" value="REG23049.1"/>
    <property type="molecule type" value="Genomic_DNA"/>
</dbReference>
<keyword evidence="6" id="KW-1185">Reference proteome</keyword>
<evidence type="ECO:0000313" key="6">
    <source>
        <dbReference type="Proteomes" id="UP000257076"/>
    </source>
</evidence>
<dbReference type="Pfam" id="PF10079">
    <property type="entry name" value="Rossmann-like_BshC"/>
    <property type="match status" value="1"/>
</dbReference>
<accession>A0A3E0ATH0</accession>
<sequence>MHFETIDFSENLHNITDNKQFYGGLSYDEKSIKEVLQRPMHSHTAELGSIIETDMSQYGLSKAQQRNIELLKKGHKVVIAGQQAGLFMSPSYIIHKIVSILVVVKELKEKHGYDAVPVFWVAGEDHDYEEVNHTHLYDKYHRRRVKVNYKPNLTVPMSIGFYNYDKKAMAEALDKILRYIGDSSYAAALKKQVTASIERCTSWTELFHSLVHETFKDDGLVIFNSHLEAVRELEVPIMQNMFKQHKAIDAAFKEGQEEFIRTLNKAPVIQTETNVHLFANAASTRTLITETEEENAYVLGDEKLSKDEILKRIEQSPIEFSNNVVTRPLMQEMLFNTAVFLGGGAEVAYWGELHKVFSVMETDMPIVLKRMEFMHVDDRISKLLERYELTLDSSITDQIQTRKETLIKKHTNDQVLDEIERVKSSLEESFKPLYEYADEYFTSGIIDGNKTRHLNELEYLKKRYSVDVKRSLRTELNNLDELSEKLMPNGALQERLYHPWQYRACNWDYSPLSYTDKLTIIKS</sequence>
<gene>
    <name evidence="2" type="primary">bshC</name>
    <name evidence="5" type="ORF">DFR63_1941</name>
</gene>
<dbReference type="GO" id="GO:0016874">
    <property type="term" value="F:ligase activity"/>
    <property type="evidence" value="ECO:0007669"/>
    <property type="project" value="UniProtKB-UniRule"/>
</dbReference>
<dbReference type="NCBIfam" id="TIGR03998">
    <property type="entry name" value="thiol_BshC"/>
    <property type="match status" value="1"/>
</dbReference>
<dbReference type="RefSeq" id="WP_115885716.1">
    <property type="nucleotide sequence ID" value="NZ_CBCSHX010000005.1"/>
</dbReference>
<dbReference type="AlphaFoldDB" id="A0A3E0ATH0"/>
<evidence type="ECO:0000259" key="3">
    <source>
        <dbReference type="Pfam" id="PF10079"/>
    </source>
</evidence>
<feature type="domain" description="Bacillithiol biosynthesis BshC C-terminal coiled-coil" evidence="4">
    <location>
        <begin position="374"/>
        <end position="502"/>
    </location>
</feature>
<reference evidence="5 6" key="1">
    <citation type="submission" date="2018-08" db="EMBL/GenBank/DDBJ databases">
        <title>Genomic Encyclopedia of Type Strains, Phase IV (KMG-IV): sequencing the most valuable type-strain genomes for metagenomic binning, comparative biology and taxonomic classification.</title>
        <authorList>
            <person name="Goeker M."/>
        </authorList>
    </citation>
    <scope>NUCLEOTIDE SEQUENCE [LARGE SCALE GENOMIC DNA]</scope>
    <source>
        <strain evidence="5 6">DSM 17274</strain>
    </source>
</reference>
<evidence type="ECO:0000313" key="5">
    <source>
        <dbReference type="EMBL" id="REG23049.1"/>
    </source>
</evidence>